<reference evidence="2" key="1">
    <citation type="submission" date="2014-09" db="EMBL/GenBank/DDBJ databases">
        <authorList>
            <person name="Magalhaes I.L.F."/>
            <person name="Oliveira U."/>
            <person name="Santos F.R."/>
            <person name="Vidigal T.H.D.A."/>
            <person name="Brescovit A.D."/>
            <person name="Santos A.J."/>
        </authorList>
    </citation>
    <scope>NUCLEOTIDE SEQUENCE</scope>
    <source>
        <tissue evidence="2">Shoot tissue taken approximately 20 cm above the soil surface</tissue>
    </source>
</reference>
<evidence type="ECO:0000256" key="1">
    <source>
        <dbReference type="SAM" id="Phobius"/>
    </source>
</evidence>
<keyword evidence="1" id="KW-0472">Membrane</keyword>
<protein>
    <submittedName>
        <fullName evidence="2">Uncharacterized protein</fullName>
    </submittedName>
</protein>
<keyword evidence="1" id="KW-1133">Transmembrane helix</keyword>
<proteinExistence type="predicted"/>
<keyword evidence="1" id="KW-0812">Transmembrane</keyword>
<evidence type="ECO:0000313" key="2">
    <source>
        <dbReference type="EMBL" id="JAE33279.1"/>
    </source>
</evidence>
<organism evidence="2">
    <name type="scientific">Arundo donax</name>
    <name type="common">Giant reed</name>
    <name type="synonym">Donax arundinaceus</name>
    <dbReference type="NCBI Taxonomy" id="35708"/>
    <lineage>
        <taxon>Eukaryota</taxon>
        <taxon>Viridiplantae</taxon>
        <taxon>Streptophyta</taxon>
        <taxon>Embryophyta</taxon>
        <taxon>Tracheophyta</taxon>
        <taxon>Spermatophyta</taxon>
        <taxon>Magnoliopsida</taxon>
        <taxon>Liliopsida</taxon>
        <taxon>Poales</taxon>
        <taxon>Poaceae</taxon>
        <taxon>PACMAD clade</taxon>
        <taxon>Arundinoideae</taxon>
        <taxon>Arundineae</taxon>
        <taxon>Arundo</taxon>
    </lineage>
</organism>
<dbReference type="EMBL" id="GBRH01164617">
    <property type="protein sequence ID" value="JAE33279.1"/>
    <property type="molecule type" value="Transcribed_RNA"/>
</dbReference>
<reference evidence="2" key="2">
    <citation type="journal article" date="2015" name="Data Brief">
        <title>Shoot transcriptome of the giant reed, Arundo donax.</title>
        <authorList>
            <person name="Barrero R.A."/>
            <person name="Guerrero F.D."/>
            <person name="Moolhuijzen P."/>
            <person name="Goolsby J.A."/>
            <person name="Tidwell J."/>
            <person name="Bellgard S.E."/>
            <person name="Bellgard M.I."/>
        </authorList>
    </citation>
    <scope>NUCLEOTIDE SEQUENCE</scope>
    <source>
        <tissue evidence="2">Shoot tissue taken approximately 20 cm above the soil surface</tissue>
    </source>
</reference>
<accession>A0A0A9HBT5</accession>
<sequence>MDNLSWFVKKNNKEISLYLTWVSVNVLSVISAMFMARVSGTAFFWPCSCYALSTAQD</sequence>
<dbReference type="AlphaFoldDB" id="A0A0A9HBT5"/>
<feature type="transmembrane region" description="Helical" evidence="1">
    <location>
        <begin position="15"/>
        <end position="36"/>
    </location>
</feature>
<name>A0A0A9HBT5_ARUDO</name>